<dbReference type="OrthoDB" id="269124at2759"/>
<protein>
    <submittedName>
        <fullName evidence="1">Mitochondrial ATP synthase epsilon chain, putative</fullName>
    </submittedName>
</protein>
<evidence type="ECO:0000313" key="2">
    <source>
        <dbReference type="Proteomes" id="UP000515908"/>
    </source>
</evidence>
<dbReference type="GO" id="GO:0046933">
    <property type="term" value="F:proton-transporting ATP synthase activity, rotational mechanism"/>
    <property type="evidence" value="ECO:0007669"/>
    <property type="project" value="InterPro"/>
</dbReference>
<keyword evidence="2" id="KW-1185">Reference proteome</keyword>
<name>A0A7G2C4S2_9TRYP</name>
<gene>
    <name evidence="1" type="ORF">ADEAN_000158800</name>
</gene>
<reference evidence="1 2" key="1">
    <citation type="submission" date="2020-08" db="EMBL/GenBank/DDBJ databases">
        <authorList>
            <person name="Newling K."/>
            <person name="Davey J."/>
            <person name="Forrester S."/>
        </authorList>
    </citation>
    <scope>NUCLEOTIDE SEQUENCE [LARGE SCALE GENOMIC DNA]</scope>
    <source>
        <strain evidence="2">Crithidia deanei Carvalho (ATCC PRA-265)</strain>
    </source>
</reference>
<dbReference type="SUPFAM" id="SSF48690">
    <property type="entry name" value="Epsilon subunit of mitochondrial F1F0-ATP synthase"/>
    <property type="match status" value="1"/>
</dbReference>
<organism evidence="1 2">
    <name type="scientific">Angomonas deanei</name>
    <dbReference type="NCBI Taxonomy" id="59799"/>
    <lineage>
        <taxon>Eukaryota</taxon>
        <taxon>Discoba</taxon>
        <taxon>Euglenozoa</taxon>
        <taxon>Kinetoplastea</taxon>
        <taxon>Metakinetoplastina</taxon>
        <taxon>Trypanosomatida</taxon>
        <taxon>Trypanosomatidae</taxon>
        <taxon>Strigomonadinae</taxon>
        <taxon>Angomonas</taxon>
    </lineage>
</organism>
<dbReference type="EMBL" id="LR877147">
    <property type="protein sequence ID" value="CAD2214144.1"/>
    <property type="molecule type" value="Genomic_DNA"/>
</dbReference>
<dbReference type="GO" id="GO:0045259">
    <property type="term" value="C:proton-transporting ATP synthase complex"/>
    <property type="evidence" value="ECO:0007669"/>
    <property type="project" value="InterPro"/>
</dbReference>
<dbReference type="Proteomes" id="UP000515908">
    <property type="component" value="Chromosome 03"/>
</dbReference>
<dbReference type="Gene3D" id="1.10.1620.20">
    <property type="entry name" value="ATP synthase, F1 complex, epsilon subunit superfamily, mitochondrial"/>
    <property type="match status" value="1"/>
</dbReference>
<sequence>MLRRTTTFLSSNWRDQGISYVKYLNVTTEALHMAVKPKSSAKYTRFSTPNYVTLKPDGAGGMEEVKRVAAATKDY</sequence>
<dbReference type="InterPro" id="IPR036742">
    <property type="entry name" value="ATP_synth_F1_esu_sf_mt"/>
</dbReference>
<proteinExistence type="predicted"/>
<evidence type="ECO:0000313" key="1">
    <source>
        <dbReference type="EMBL" id="CAD2214144.1"/>
    </source>
</evidence>
<accession>A0A7G2C4S2</accession>
<dbReference type="VEuPathDB" id="TriTrypDB:ADEAN_000158800"/>
<dbReference type="AlphaFoldDB" id="A0A7G2C4S2"/>